<feature type="active site" evidence="9">
    <location>
        <position position="272"/>
    </location>
</feature>
<dbReference type="PROSITE" id="PS51900">
    <property type="entry name" value="CB"/>
    <property type="match status" value="1"/>
</dbReference>
<dbReference type="GO" id="GO:0051301">
    <property type="term" value="P:cell division"/>
    <property type="evidence" value="ECO:0007669"/>
    <property type="project" value="UniProtKB-KW"/>
</dbReference>
<dbReference type="PANTHER" id="PTHR30349:SF77">
    <property type="entry name" value="TYROSINE RECOMBINASE XERC"/>
    <property type="match status" value="1"/>
</dbReference>
<evidence type="ECO:0000256" key="2">
    <source>
        <dbReference type="ARBA" id="ARBA00022490"/>
    </source>
</evidence>
<comment type="subunit">
    <text evidence="9">Forms a cyclic heterotetrameric complex composed of two molecules of XerC and two molecules of XerD.</text>
</comment>
<evidence type="ECO:0000313" key="17">
    <source>
        <dbReference type="Proteomes" id="UP000253752"/>
    </source>
</evidence>
<keyword evidence="5 9" id="KW-0229">DNA integration</keyword>
<reference evidence="16" key="3">
    <citation type="submission" date="2019-06" db="EMBL/GenBank/DDBJ databases">
        <authorList>
            <person name="Bisanz J.E."/>
            <person name="Turnbaugh P.J."/>
        </authorList>
    </citation>
    <scope>NUCLEOTIDE SEQUENCE</scope>
    <source>
        <strain evidence="16">SECO-MT75m2</strain>
    </source>
</reference>
<evidence type="ECO:0000256" key="5">
    <source>
        <dbReference type="ARBA" id="ARBA00022908"/>
    </source>
</evidence>
<dbReference type="InterPro" id="IPR010998">
    <property type="entry name" value="Integrase_recombinase_N"/>
</dbReference>
<accession>A0A369NTY4</accession>
<dbReference type="InterPro" id="IPR050090">
    <property type="entry name" value="Tyrosine_recombinase_XerCD"/>
</dbReference>
<evidence type="ECO:0000256" key="4">
    <source>
        <dbReference type="ARBA" id="ARBA00022829"/>
    </source>
</evidence>
<dbReference type="Proteomes" id="UP000436429">
    <property type="component" value="Unassembled WGS sequence"/>
</dbReference>
<dbReference type="GO" id="GO:0003677">
    <property type="term" value="F:DNA binding"/>
    <property type="evidence" value="ECO:0007669"/>
    <property type="project" value="UniProtKB-UniRule"/>
</dbReference>
<reference evidence="16 20" key="1">
    <citation type="journal article" date="2005" name="Appl. Environ. Microbiol.">
        <title>Intestinal bacterial communities that produce active estrogen-like compounds enterodiol and enterolactone in humans.</title>
        <authorList>
            <person name="Clavel T."/>
            <person name="Henderson G."/>
            <person name="Alpert C.A."/>
            <person name="Philippe C."/>
            <person name="Rigottier-Gois L."/>
            <person name="Dore J."/>
            <person name="Blaut M."/>
        </authorList>
    </citation>
    <scope>NUCLEOTIDE SEQUENCE [LARGE SCALE GENOMIC DNA]</scope>
    <source>
        <strain evidence="16 20">SECO-MT75m2</strain>
    </source>
</reference>
<reference evidence="17 18" key="2">
    <citation type="journal article" date="2018" name="Elife">
        <title>Discovery and characterization of a prevalent human gut bacterial enzyme sufficient for the inactivation of a family of plant toxins.</title>
        <authorList>
            <person name="Koppel N."/>
            <person name="Bisanz J.E."/>
            <person name="Pandelia M.E."/>
            <person name="Turnbaugh P.J."/>
            <person name="Balskus E.P."/>
        </authorList>
    </citation>
    <scope>NUCLEOTIDE SEQUENCE [LARGE SCALE GENOMIC DNA]</scope>
    <source>
        <strain evidence="15 18">FAA1-1-60AUCSF</strain>
        <strain evidence="14 17">MR1 #12</strain>
        <strain evidence="13 19">W1 BHI 6</strain>
    </source>
</reference>
<comment type="caution">
    <text evidence="14">The sequence shown here is derived from an EMBL/GenBank/DDBJ whole genome shotgun (WGS) entry which is preliminary data.</text>
</comment>
<evidence type="ECO:0000313" key="19">
    <source>
        <dbReference type="Proteomes" id="UP000253970"/>
    </source>
</evidence>
<evidence type="ECO:0000313" key="18">
    <source>
        <dbReference type="Proteomes" id="UP000253857"/>
    </source>
</evidence>
<organism evidence="14 17">
    <name type="scientific">Eggerthella lenta</name>
    <name type="common">Eubacterium lentum</name>
    <dbReference type="NCBI Taxonomy" id="84112"/>
    <lineage>
        <taxon>Bacteria</taxon>
        <taxon>Bacillati</taxon>
        <taxon>Actinomycetota</taxon>
        <taxon>Coriobacteriia</taxon>
        <taxon>Eggerthellales</taxon>
        <taxon>Eggerthellaceae</taxon>
        <taxon>Eggerthella</taxon>
    </lineage>
</organism>
<dbReference type="InterPro" id="IPR004107">
    <property type="entry name" value="Integrase_SAM-like_N"/>
</dbReference>
<dbReference type="GeneID" id="69510838"/>
<dbReference type="Proteomes" id="UP000253970">
    <property type="component" value="Unassembled WGS sequence"/>
</dbReference>
<evidence type="ECO:0000256" key="8">
    <source>
        <dbReference type="ARBA" id="ARBA00023306"/>
    </source>
</evidence>
<evidence type="ECO:0000313" key="13">
    <source>
        <dbReference type="EMBL" id="RDB73520.1"/>
    </source>
</evidence>
<keyword evidence="3 9" id="KW-0132">Cell division</keyword>
<comment type="function">
    <text evidence="9">Site-specific tyrosine recombinase, which acts by catalyzing the cutting and rejoining of the recombining DNA molecules. The XerC-XerD complex is essential to convert dimers of the bacterial chromosome into monomers to permit their segregation at cell division. It also contributes to the segregational stability of plasmids.</text>
</comment>
<reference evidence="12 21" key="4">
    <citation type="submission" date="2019-11" db="EMBL/GenBank/DDBJ databases">
        <title>Whole genome shotgun sequencing (WGS) data from Adlercreutzia equolifaciens ResAG-91, Eggerthella lenta MRI-F36, MRI-F37, MRI-F40, ResAG-49, ResAG-88, ResAG-121, ResAG-145, and Gordonibacter sp. ResAG-5, ResAG-26, ResAG-43, ResAG-50, ResAG-59.</title>
        <authorList>
            <person name="Stoll D.A."/>
            <person name="Danylec N."/>
            <person name="Franz C.M.A.P."/>
            <person name="Huch M."/>
        </authorList>
    </citation>
    <scope>NUCLEOTIDE SEQUENCE [LARGE SCALE GENOMIC DNA]</scope>
    <source>
        <strain evidence="12 21">ResAG-88</strain>
    </source>
</reference>
<dbReference type="HAMAP" id="MF_01808">
    <property type="entry name" value="Recomb_XerC_XerD"/>
    <property type="match status" value="1"/>
</dbReference>
<dbReference type="GO" id="GO:0007059">
    <property type="term" value="P:chromosome segregation"/>
    <property type="evidence" value="ECO:0007669"/>
    <property type="project" value="UniProtKB-UniRule"/>
</dbReference>
<feature type="active site" evidence="9">
    <location>
        <position position="174"/>
    </location>
</feature>
<feature type="domain" description="Core-binding (CB)" evidence="11">
    <location>
        <begin position="19"/>
        <end position="104"/>
    </location>
</feature>
<dbReference type="SUPFAM" id="SSF56349">
    <property type="entry name" value="DNA breaking-rejoining enzymes"/>
    <property type="match status" value="1"/>
</dbReference>
<evidence type="ECO:0000256" key="6">
    <source>
        <dbReference type="ARBA" id="ARBA00023125"/>
    </source>
</evidence>
<evidence type="ECO:0000256" key="7">
    <source>
        <dbReference type="ARBA" id="ARBA00023172"/>
    </source>
</evidence>
<dbReference type="CDD" id="cd00798">
    <property type="entry name" value="INT_XerDC_C"/>
    <property type="match status" value="1"/>
</dbReference>
<dbReference type="EMBL" id="PPTU01000001">
    <property type="protein sequence ID" value="RDB73520.1"/>
    <property type="molecule type" value="Genomic_DNA"/>
</dbReference>
<feature type="active site" evidence="9">
    <location>
        <position position="295"/>
    </location>
</feature>
<dbReference type="EMBL" id="PPTX01000004">
    <property type="protein sequence ID" value="RDB80715.1"/>
    <property type="molecule type" value="Genomic_DNA"/>
</dbReference>
<dbReference type="InterPro" id="IPR002104">
    <property type="entry name" value="Integrase_catalytic"/>
</dbReference>
<dbReference type="NCBIfam" id="NF001399">
    <property type="entry name" value="PRK00283.1"/>
    <property type="match status" value="1"/>
</dbReference>
<feature type="active site" evidence="9">
    <location>
        <position position="198"/>
    </location>
</feature>
<keyword evidence="4 9" id="KW-0159">Chromosome partition</keyword>
<dbReference type="EMBL" id="VEVP01000006">
    <property type="protein sequence ID" value="TNU93911.1"/>
    <property type="molecule type" value="Genomic_DNA"/>
</dbReference>
<evidence type="ECO:0000313" key="15">
    <source>
        <dbReference type="EMBL" id="RDB88239.1"/>
    </source>
</evidence>
<dbReference type="GO" id="GO:0009037">
    <property type="term" value="F:tyrosine-based site-specific recombinase activity"/>
    <property type="evidence" value="ECO:0007669"/>
    <property type="project" value="UniProtKB-UniRule"/>
</dbReference>
<evidence type="ECO:0000256" key="9">
    <source>
        <dbReference type="HAMAP-Rule" id="MF_01808"/>
    </source>
</evidence>
<evidence type="ECO:0000313" key="12">
    <source>
        <dbReference type="EMBL" id="MVN33489.1"/>
    </source>
</evidence>
<feature type="domain" description="Tyr recombinase" evidence="10">
    <location>
        <begin position="125"/>
        <end position="317"/>
    </location>
</feature>
<keyword evidence="7 9" id="KW-0233">DNA recombination</keyword>
<dbReference type="InterPro" id="IPR011010">
    <property type="entry name" value="DNA_brk_join_enz"/>
</dbReference>
<evidence type="ECO:0000313" key="21">
    <source>
        <dbReference type="Proteomes" id="UP000436429"/>
    </source>
</evidence>
<dbReference type="Pfam" id="PF02899">
    <property type="entry name" value="Phage_int_SAM_1"/>
    <property type="match status" value="1"/>
</dbReference>
<dbReference type="InterPro" id="IPR023009">
    <property type="entry name" value="Tyrosine_recombinase_XerC/XerD"/>
</dbReference>
<keyword evidence="2 9" id="KW-0963">Cytoplasm</keyword>
<dbReference type="Gene3D" id="1.10.150.130">
    <property type="match status" value="1"/>
</dbReference>
<dbReference type="OMA" id="AMMELMY"/>
<dbReference type="Proteomes" id="UP000312594">
    <property type="component" value="Unassembled WGS sequence"/>
</dbReference>
<keyword evidence="6 9" id="KW-0238">DNA-binding</keyword>
<sequence>MTADGASSSLRVDPLDCDPRIVELIDAFCHAMRVERNASVHTLRAYRIDLMDFARWACRERIDILAATHRQLRRYLGELDRAQYSRTTVNRRLSALRSFFRWLNVTGIADEDPASILQGPKQPKSLPHVIRASDMVKLLTVYGKRDAAGREREQSSVDARNLALLEFLYACGARVSEASGLLAANVDFGSGQVKVFGKGSKERIVPLHDMAVSSMRAYATWARPLILRDRTCDYFFVSTRGNRMGTDAIRKMFKDALRQAGLDESLSPHDMRHTFATDLLDGGADLRSVQEMLGHASLSTTQIYTHLSPGRLKQVHARTHPRG</sequence>
<dbReference type="Proteomes" id="UP000253857">
    <property type="component" value="Unassembled WGS sequence"/>
</dbReference>
<proteinExistence type="inferred from homology"/>
<evidence type="ECO:0000313" key="16">
    <source>
        <dbReference type="EMBL" id="TNU93911.1"/>
    </source>
</evidence>
<name>A0A369NTY4_EGGLN</name>
<feature type="active site" evidence="9">
    <location>
        <position position="269"/>
    </location>
</feature>
<comment type="similarity">
    <text evidence="9">Belongs to the 'phage' integrase family. XerC subfamily.</text>
</comment>
<evidence type="ECO:0000313" key="20">
    <source>
        <dbReference type="Proteomes" id="UP000312594"/>
    </source>
</evidence>
<dbReference type="GO" id="GO:0006313">
    <property type="term" value="P:DNA transposition"/>
    <property type="evidence" value="ECO:0007669"/>
    <property type="project" value="UniProtKB-UniRule"/>
</dbReference>
<evidence type="ECO:0000256" key="1">
    <source>
        <dbReference type="ARBA" id="ARBA00004496"/>
    </source>
</evidence>
<dbReference type="InterPro" id="IPR013762">
    <property type="entry name" value="Integrase-like_cat_sf"/>
</dbReference>
<feature type="active site" description="O-(3'-phospho-DNA)-tyrosine intermediate" evidence="9">
    <location>
        <position position="304"/>
    </location>
</feature>
<dbReference type="RefSeq" id="WP_009304452.1">
    <property type="nucleotide sequence ID" value="NZ_AP025575.1"/>
</dbReference>
<evidence type="ECO:0000259" key="10">
    <source>
        <dbReference type="PROSITE" id="PS51898"/>
    </source>
</evidence>
<dbReference type="GO" id="GO:0005737">
    <property type="term" value="C:cytoplasm"/>
    <property type="evidence" value="ECO:0007669"/>
    <property type="project" value="UniProtKB-SubCell"/>
</dbReference>
<dbReference type="EMBL" id="PPTY01000002">
    <property type="protein sequence ID" value="RDB88239.1"/>
    <property type="molecule type" value="Genomic_DNA"/>
</dbReference>
<evidence type="ECO:0000259" key="11">
    <source>
        <dbReference type="PROSITE" id="PS51900"/>
    </source>
</evidence>
<dbReference type="AlphaFoldDB" id="A0A369NTY4"/>
<keyword evidence="8 9" id="KW-0131">Cell cycle</keyword>
<dbReference type="Proteomes" id="UP000253752">
    <property type="component" value="Unassembled WGS sequence"/>
</dbReference>
<gene>
    <name evidence="9" type="primary">xerC</name>
    <name evidence="15" type="ORF">C1871_02055</name>
    <name evidence="14" type="ORF">C1872_03885</name>
    <name evidence="13" type="ORF">C1875_01315</name>
    <name evidence="16" type="ORF">FIC87_03835</name>
    <name evidence="12" type="ORF">GO726_09980</name>
</gene>
<protein>
    <recommendedName>
        <fullName evidence="9">Tyrosine recombinase XerC</fullName>
    </recommendedName>
</protein>
<dbReference type="EMBL" id="WPOM01000018">
    <property type="protein sequence ID" value="MVN33489.1"/>
    <property type="molecule type" value="Genomic_DNA"/>
</dbReference>
<dbReference type="Pfam" id="PF00589">
    <property type="entry name" value="Phage_integrase"/>
    <property type="match status" value="1"/>
</dbReference>
<evidence type="ECO:0000256" key="3">
    <source>
        <dbReference type="ARBA" id="ARBA00022618"/>
    </source>
</evidence>
<evidence type="ECO:0000313" key="14">
    <source>
        <dbReference type="EMBL" id="RDB80715.1"/>
    </source>
</evidence>
<dbReference type="Gene3D" id="1.10.443.10">
    <property type="entry name" value="Intergrase catalytic core"/>
    <property type="match status" value="1"/>
</dbReference>
<dbReference type="PROSITE" id="PS51898">
    <property type="entry name" value="TYR_RECOMBINASE"/>
    <property type="match status" value="1"/>
</dbReference>
<dbReference type="PANTHER" id="PTHR30349">
    <property type="entry name" value="PHAGE INTEGRASE-RELATED"/>
    <property type="match status" value="1"/>
</dbReference>
<dbReference type="InterPro" id="IPR044068">
    <property type="entry name" value="CB"/>
</dbReference>
<comment type="subcellular location">
    <subcellularLocation>
        <location evidence="1 9">Cytoplasm</location>
    </subcellularLocation>
</comment>